<reference evidence="3 4" key="1">
    <citation type="submission" date="2021-06" db="EMBL/GenBank/DDBJ databases">
        <title>Caerostris extrusa draft genome.</title>
        <authorList>
            <person name="Kono N."/>
            <person name="Arakawa K."/>
        </authorList>
    </citation>
    <scope>NUCLEOTIDE SEQUENCE [LARGE SCALE GENOMIC DNA]</scope>
</reference>
<name>A0AAV4PLU1_CAEEX</name>
<dbReference type="GO" id="GO:0006406">
    <property type="term" value="P:mRNA export from nucleus"/>
    <property type="evidence" value="ECO:0007669"/>
    <property type="project" value="TreeGrafter"/>
</dbReference>
<dbReference type="GO" id="GO:0005643">
    <property type="term" value="C:nuclear pore"/>
    <property type="evidence" value="ECO:0007669"/>
    <property type="project" value="TreeGrafter"/>
</dbReference>
<dbReference type="GO" id="GO:0017056">
    <property type="term" value="F:structural constituent of nuclear pore"/>
    <property type="evidence" value="ECO:0007669"/>
    <property type="project" value="TreeGrafter"/>
</dbReference>
<feature type="domain" description="Nucleoprotein TPR/MPL1" evidence="2">
    <location>
        <begin position="179"/>
        <end position="256"/>
    </location>
</feature>
<protein>
    <recommendedName>
        <fullName evidence="2">Nucleoprotein TPR/MPL1 domain-containing protein</fullName>
    </recommendedName>
</protein>
<gene>
    <name evidence="3" type="ORF">CEXT_6291</name>
</gene>
<evidence type="ECO:0000313" key="4">
    <source>
        <dbReference type="Proteomes" id="UP001054945"/>
    </source>
</evidence>
<dbReference type="PANTHER" id="PTHR18898">
    <property type="entry name" value="NUCLEOPROTEIN TPR-RELATED"/>
    <property type="match status" value="1"/>
</dbReference>
<dbReference type="PANTHER" id="PTHR18898:SF2">
    <property type="entry name" value="NUCLEOPROTEIN TPR"/>
    <property type="match status" value="1"/>
</dbReference>
<evidence type="ECO:0000256" key="1">
    <source>
        <dbReference type="SAM" id="Coils"/>
    </source>
</evidence>
<sequence length="263" mass="30589">MTAMECCAKLENFLDDQEILNISETTKHKISEHLLNADQIVTELKSEKLALQQALEGERFKSDKESSTLIKQYEESKNSCNKLKLQIADLEENLTSIQTQWRNLETTHDSTMLELVTNCKRDNESLNQEKKRNLTEQLDKRRNEIDKLNAELKSLSDQVKAANSAKFEAIASFEESKLKESSLQHQVHRLEQEKQLLNRQINDLHAELTQKNNEIHTLKIERSNNSVELSIEIEEQASRINMLEDKLDYHKKLIEEKIQESSN</sequence>
<evidence type="ECO:0000259" key="2">
    <source>
        <dbReference type="Pfam" id="PF25481"/>
    </source>
</evidence>
<proteinExistence type="predicted"/>
<accession>A0AAV4PLU1</accession>
<dbReference type="Pfam" id="PF25481">
    <property type="entry name" value="Nucleoprot-TPR"/>
    <property type="match status" value="1"/>
</dbReference>
<dbReference type="InterPro" id="IPR057577">
    <property type="entry name" value="Nucleoprot-TPR/MLP1_dom"/>
</dbReference>
<dbReference type="AlphaFoldDB" id="A0AAV4PLU1"/>
<organism evidence="3 4">
    <name type="scientific">Caerostris extrusa</name>
    <name type="common">Bark spider</name>
    <name type="synonym">Caerostris bankana</name>
    <dbReference type="NCBI Taxonomy" id="172846"/>
    <lineage>
        <taxon>Eukaryota</taxon>
        <taxon>Metazoa</taxon>
        <taxon>Ecdysozoa</taxon>
        <taxon>Arthropoda</taxon>
        <taxon>Chelicerata</taxon>
        <taxon>Arachnida</taxon>
        <taxon>Araneae</taxon>
        <taxon>Araneomorphae</taxon>
        <taxon>Entelegynae</taxon>
        <taxon>Araneoidea</taxon>
        <taxon>Araneidae</taxon>
        <taxon>Caerostris</taxon>
    </lineage>
</organism>
<feature type="coiled-coil region" evidence="1">
    <location>
        <begin position="73"/>
        <end position="107"/>
    </location>
</feature>
<feature type="coiled-coil region" evidence="1">
    <location>
        <begin position="131"/>
        <end position="260"/>
    </location>
</feature>
<dbReference type="Proteomes" id="UP001054945">
    <property type="component" value="Unassembled WGS sequence"/>
</dbReference>
<evidence type="ECO:0000313" key="3">
    <source>
        <dbReference type="EMBL" id="GIX97131.1"/>
    </source>
</evidence>
<dbReference type="GO" id="GO:1901673">
    <property type="term" value="P:regulation of mitotic spindle assembly"/>
    <property type="evidence" value="ECO:0007669"/>
    <property type="project" value="TreeGrafter"/>
</dbReference>
<keyword evidence="1" id="KW-0175">Coiled coil</keyword>
<dbReference type="EMBL" id="BPLR01004743">
    <property type="protein sequence ID" value="GIX97131.1"/>
    <property type="molecule type" value="Genomic_DNA"/>
</dbReference>
<comment type="caution">
    <text evidence="3">The sequence shown here is derived from an EMBL/GenBank/DDBJ whole genome shotgun (WGS) entry which is preliminary data.</text>
</comment>
<keyword evidence="4" id="KW-1185">Reference proteome</keyword>